<dbReference type="Proteomes" id="UP000614601">
    <property type="component" value="Unassembled WGS sequence"/>
</dbReference>
<feature type="signal peptide" evidence="2">
    <location>
        <begin position="1"/>
        <end position="19"/>
    </location>
</feature>
<keyword evidence="2" id="KW-0732">Signal</keyword>
<dbReference type="InterPro" id="IPR036610">
    <property type="entry name" value="PEBP-like_sf"/>
</dbReference>
<dbReference type="SUPFAM" id="SSF49777">
    <property type="entry name" value="PEBP-like"/>
    <property type="match status" value="2"/>
</dbReference>
<sequence>MTFPTIWLPLLLFISTVLSQNKRSFSLISDNDAAFCVRTVDCIEKVKKLVPQTNNFWFGDTWKLHCGGFSSSRREHNPIKCMNPRELSAYHSLGGRLFHARTFTAAYLQNLAIYPRMTFTLQSGQYRGCDHDFIVECNRSQVIAHPEMEPLQPFLTRVVPEISWPELGSNESNVIMLLDAGFGLLKYLVVDYPRNPKVIVDYETVDNFRPNQPTPLVLLVFRGSEEVSESIKTAKFNREKMFLLTNFMMEHGLEADLIGINWALIGSDAYAMERQRLKGSVDNCHSLVQKKLQKEKLYEFTELFLLSEMDSSLSVSFSQPKASFEVCCKHIQTEEKDIFVDPLDSGQTFPTLALRKEPVVTSMRSIEYETDNYQRSLRHYIALKEDRFTIVLFDPHRHYLHWFITDIPAGSLAAGTIKAEGNVIAPYVPPVPGEFQKCIFPVMILFRQPRSQNTPSEISQFYGEDHVLRSTHCKGHCVYRSAFDIAQFKSFHRLRLSAMSWFKVCFDFYEAHRRIEYLKSENGTKEMPRGKPGTKYVWRPQQDPNEKRDDERIYLKAKMAEICSAARQGEPHNCDIEPSSAFTFTTTVTTVLLALFTLLL</sequence>
<reference evidence="3" key="1">
    <citation type="submission" date="2020-09" db="EMBL/GenBank/DDBJ databases">
        <authorList>
            <person name="Kikuchi T."/>
        </authorList>
    </citation>
    <scope>NUCLEOTIDE SEQUENCE</scope>
    <source>
        <strain evidence="3">SH1</strain>
    </source>
</reference>
<evidence type="ECO:0000256" key="2">
    <source>
        <dbReference type="SAM" id="SignalP"/>
    </source>
</evidence>
<feature type="chain" id="PRO_5035681620" evidence="2">
    <location>
        <begin position="20"/>
        <end position="600"/>
    </location>
</feature>
<feature type="region of interest" description="Disordered" evidence="1">
    <location>
        <begin position="525"/>
        <end position="548"/>
    </location>
</feature>
<name>A0A811KM74_9BILA</name>
<gene>
    <name evidence="3" type="ORF">BOKJ2_LOCUS6660</name>
</gene>
<dbReference type="EMBL" id="CAJFDH010000003">
    <property type="protein sequence ID" value="CAD5216583.1"/>
    <property type="molecule type" value="Genomic_DNA"/>
</dbReference>
<dbReference type="PANTHER" id="PTHR11362">
    <property type="entry name" value="PHOSPHATIDYLETHANOLAMINE-BINDING PROTEIN"/>
    <property type="match status" value="1"/>
</dbReference>
<evidence type="ECO:0000313" key="4">
    <source>
        <dbReference type="Proteomes" id="UP000614601"/>
    </source>
</evidence>
<evidence type="ECO:0000256" key="1">
    <source>
        <dbReference type="SAM" id="MobiDB-lite"/>
    </source>
</evidence>
<proteinExistence type="predicted"/>
<dbReference type="Gene3D" id="3.90.280.10">
    <property type="entry name" value="PEBP-like"/>
    <property type="match status" value="1"/>
</dbReference>
<comment type="caution">
    <text evidence="3">The sequence shown here is derived from an EMBL/GenBank/DDBJ whole genome shotgun (WGS) entry which is preliminary data.</text>
</comment>
<dbReference type="InterPro" id="IPR035810">
    <property type="entry name" value="PEBP_euk"/>
</dbReference>
<protein>
    <submittedName>
        <fullName evidence="3">Uncharacterized protein</fullName>
    </submittedName>
</protein>
<evidence type="ECO:0000313" key="3">
    <source>
        <dbReference type="EMBL" id="CAD5216583.1"/>
    </source>
</evidence>
<keyword evidence="4" id="KW-1185">Reference proteome</keyword>
<dbReference type="AlphaFoldDB" id="A0A811KM74"/>
<organism evidence="3 4">
    <name type="scientific">Bursaphelenchus okinawaensis</name>
    <dbReference type="NCBI Taxonomy" id="465554"/>
    <lineage>
        <taxon>Eukaryota</taxon>
        <taxon>Metazoa</taxon>
        <taxon>Ecdysozoa</taxon>
        <taxon>Nematoda</taxon>
        <taxon>Chromadorea</taxon>
        <taxon>Rhabditida</taxon>
        <taxon>Tylenchina</taxon>
        <taxon>Tylenchomorpha</taxon>
        <taxon>Aphelenchoidea</taxon>
        <taxon>Aphelenchoididae</taxon>
        <taxon>Bursaphelenchus</taxon>
    </lineage>
</organism>
<dbReference type="OrthoDB" id="2506647at2759"/>
<dbReference type="PANTHER" id="PTHR11362:SF82">
    <property type="entry name" value="PHOSPHATIDYLETHANOLAMINE-BINDING PROTEIN 4"/>
    <property type="match status" value="1"/>
</dbReference>
<dbReference type="EMBL" id="CAJFCW020000003">
    <property type="protein sequence ID" value="CAG9106217.1"/>
    <property type="molecule type" value="Genomic_DNA"/>
</dbReference>
<accession>A0A811KM74</accession>
<dbReference type="Proteomes" id="UP000783686">
    <property type="component" value="Unassembled WGS sequence"/>
</dbReference>